<keyword evidence="3" id="KW-0408">Iron</keyword>
<dbReference type="PANTHER" id="PTHR43742">
    <property type="entry name" value="TRIMETHYLAMINE-N-OXIDE REDUCTASE"/>
    <property type="match status" value="1"/>
</dbReference>
<evidence type="ECO:0000256" key="2">
    <source>
        <dbReference type="ARBA" id="ARBA00022723"/>
    </source>
</evidence>
<dbReference type="Gene3D" id="2.20.25.90">
    <property type="entry name" value="ADC-like domains"/>
    <property type="match status" value="1"/>
</dbReference>
<dbReference type="SMART" id="SM00926">
    <property type="entry name" value="Molybdop_Fe4S4"/>
    <property type="match status" value="1"/>
</dbReference>
<dbReference type="Gene3D" id="3.40.228.10">
    <property type="entry name" value="Dimethylsulfoxide Reductase, domain 2"/>
    <property type="match status" value="1"/>
</dbReference>
<evidence type="ECO:0000256" key="4">
    <source>
        <dbReference type="ARBA" id="ARBA00023014"/>
    </source>
</evidence>
<dbReference type="InterPro" id="IPR050612">
    <property type="entry name" value="Prok_Mopterin_Oxidored"/>
</dbReference>
<dbReference type="InterPro" id="IPR009010">
    <property type="entry name" value="Asp_de-COase-like_dom_sf"/>
</dbReference>
<dbReference type="EMBL" id="CP007493">
    <property type="protein sequence ID" value="AJB41662.1"/>
    <property type="molecule type" value="Genomic_DNA"/>
</dbReference>
<dbReference type="PANTHER" id="PTHR43742:SF6">
    <property type="entry name" value="OXIDOREDUCTASE YYAE-RELATED"/>
    <property type="match status" value="1"/>
</dbReference>
<dbReference type="Proteomes" id="UP000266720">
    <property type="component" value="Chromosome"/>
</dbReference>
<organism evidence="6 7">
    <name type="scientific">Thermofilum adornatum 1505</name>
    <dbReference type="NCBI Taxonomy" id="697581"/>
    <lineage>
        <taxon>Archaea</taxon>
        <taxon>Thermoproteota</taxon>
        <taxon>Thermoprotei</taxon>
        <taxon>Thermofilales</taxon>
        <taxon>Thermofilaceae</taxon>
        <taxon>Thermofilum</taxon>
    </lineage>
</organism>
<dbReference type="SUPFAM" id="SSF50692">
    <property type="entry name" value="ADC-like"/>
    <property type="match status" value="1"/>
</dbReference>
<dbReference type="STRING" id="697581.TCARB_0606"/>
<dbReference type="GO" id="GO:0051536">
    <property type="term" value="F:iron-sulfur cluster binding"/>
    <property type="evidence" value="ECO:0007669"/>
    <property type="project" value="UniProtKB-KW"/>
</dbReference>
<dbReference type="KEGG" id="tcb:TCARB_0606"/>
<dbReference type="SUPFAM" id="SSF53706">
    <property type="entry name" value="Formate dehydrogenase/DMSO reductase, domains 1-3"/>
    <property type="match status" value="1"/>
</dbReference>
<reference evidence="7" key="1">
    <citation type="book" date="2010" name="EXTREMOPHILES" publisher="0:0-0">
        <title>Complete genome sequences of ten hyperthermophilic archaea reveal their metabolic capabilities and possible ecological roles.</title>
        <editorList>
            <person name="?"/>
        </editorList>
        <authorList>
            <person name="Ravin N.V."/>
            <person name="Mardanov A.V."/>
            <person name="Bonch-Osmolovskaya E.A."/>
            <person name="Skryabin K.G."/>
        </authorList>
    </citation>
    <scope>NUCLEOTIDE SEQUENCE [LARGE SCALE GENOMIC DNA]</scope>
    <source>
        <strain evidence="7">1505</strain>
    </source>
</reference>
<dbReference type="CDD" id="cd02775">
    <property type="entry name" value="MopB_CT"/>
    <property type="match status" value="1"/>
</dbReference>
<gene>
    <name evidence="6" type="ORF">TCARB_0606</name>
</gene>
<dbReference type="Pfam" id="PF04879">
    <property type="entry name" value="Molybdop_Fe4S4"/>
    <property type="match status" value="1"/>
</dbReference>
<dbReference type="AlphaFoldDB" id="A0A3G1A4U4"/>
<evidence type="ECO:0000259" key="5">
    <source>
        <dbReference type="SMART" id="SM00926"/>
    </source>
</evidence>
<comment type="similarity">
    <text evidence="1">Belongs to the prokaryotic molybdopterin-containing oxidoreductase family.</text>
</comment>
<accession>A0A3G1A4U4</accession>
<dbReference type="GO" id="GO:0046872">
    <property type="term" value="F:metal ion binding"/>
    <property type="evidence" value="ECO:0007669"/>
    <property type="project" value="UniProtKB-KW"/>
</dbReference>
<dbReference type="GeneID" id="25406055"/>
<evidence type="ECO:0000256" key="1">
    <source>
        <dbReference type="ARBA" id="ARBA00010312"/>
    </source>
</evidence>
<dbReference type="Pfam" id="PF00384">
    <property type="entry name" value="Molybdopterin"/>
    <property type="match status" value="1"/>
</dbReference>
<protein>
    <submittedName>
        <fullName evidence="6">Formate dehydrogenase</fullName>
    </submittedName>
</protein>
<dbReference type="Pfam" id="PF01568">
    <property type="entry name" value="Molydop_binding"/>
    <property type="match status" value="1"/>
</dbReference>
<dbReference type="Gene3D" id="3.40.50.740">
    <property type="match status" value="1"/>
</dbReference>
<dbReference type="RefSeq" id="WP_052886669.1">
    <property type="nucleotide sequence ID" value="NZ_CP007493.1"/>
</dbReference>
<name>A0A3G1A4U4_9CREN</name>
<dbReference type="InterPro" id="IPR006657">
    <property type="entry name" value="MoPterin_dinucl-bd_dom"/>
</dbReference>
<evidence type="ECO:0000313" key="6">
    <source>
        <dbReference type="EMBL" id="AJB41662.1"/>
    </source>
</evidence>
<evidence type="ECO:0000256" key="3">
    <source>
        <dbReference type="ARBA" id="ARBA00023004"/>
    </source>
</evidence>
<sequence length="648" mass="72709">MPLVRTVCPRDCYDTCHLQVVEKAGLTQVLPDPSNEFTSGFLCARGVADLKRAFSKERILYPHLRNKGKPSLGFKRIGWSEALNIVAEKITETIRDYGPEALLHVEYAGNMGLLAWYYPQRLWNWLQATMTDYSICSKSGHAALSLHYGLSYGRLPEEMKGSKLFVFWGFNAAVSSPHFWALALRERNKGALIIAIDPRKSETVERSDFSINPRPGTDVALAYGVMNILISEELYDKDFVEKYTIGFKELKNEVSKWPPSRVSEVTGVDVSSIRRLAELYSEKKPSVTFIGLGIQKSLNGAQAVRAISLIPALLGIHRGFYYTNSRRWLANIAKVTGEEISKPKRIVSQVALAEHIERGEFKFIFVYNMNPALTLPGQEKLRRGLARGDVFVVQFDTHWNETSMYADIALPATTYLEKSDVVLPYGHNYVAFSQRTIEPQGESRDETWLTCELAKRLGAPEWVCMDPIQVLREALEGAIEGTFEDLLSGKVLRLKTRPLDAYQTPSGKIELYSTTAIKLGYSPLPEMEYLTGKGFVLLNSATPKYTHTQFRDVYGPIPAIVQINPEDAMELGIRDGEEVVLYNENGEVRVKAQVVDKVPRGVLWSPRQLIDLNGRPQNTLVPTTTQKIGGGPVFNSVMVYLRKPNSTG</sequence>
<proteinExistence type="inferred from homology"/>
<dbReference type="InterPro" id="IPR006656">
    <property type="entry name" value="Mopterin_OxRdtase"/>
</dbReference>
<keyword evidence="4" id="KW-0411">Iron-sulfur</keyword>
<dbReference type="InterPro" id="IPR006963">
    <property type="entry name" value="Mopterin_OxRdtase_4Fe-4S_dom"/>
</dbReference>
<dbReference type="GO" id="GO:0016491">
    <property type="term" value="F:oxidoreductase activity"/>
    <property type="evidence" value="ECO:0007669"/>
    <property type="project" value="InterPro"/>
</dbReference>
<dbReference type="Gene3D" id="2.40.40.20">
    <property type="match status" value="1"/>
</dbReference>
<keyword evidence="2" id="KW-0479">Metal-binding</keyword>
<dbReference type="Gene3D" id="3.30.2070.10">
    <property type="entry name" value="Formate dehydrogenase/DMSO reductase"/>
    <property type="match status" value="1"/>
</dbReference>
<evidence type="ECO:0000313" key="7">
    <source>
        <dbReference type="Proteomes" id="UP000266720"/>
    </source>
</evidence>
<dbReference type="CDD" id="cd02766">
    <property type="entry name" value="MopB_3"/>
    <property type="match status" value="1"/>
</dbReference>
<dbReference type="GO" id="GO:0043546">
    <property type="term" value="F:molybdopterin cofactor binding"/>
    <property type="evidence" value="ECO:0007669"/>
    <property type="project" value="InterPro"/>
</dbReference>
<feature type="domain" description="4Fe-4S Mo/W bis-MGD-type" evidence="5">
    <location>
        <begin position="1"/>
        <end position="55"/>
    </location>
</feature>